<evidence type="ECO:0000256" key="1">
    <source>
        <dbReference type="ARBA" id="ARBA00004141"/>
    </source>
</evidence>
<dbReference type="Proteomes" id="UP001497382">
    <property type="component" value="Unassembled WGS sequence"/>
</dbReference>
<evidence type="ECO:0000313" key="7">
    <source>
        <dbReference type="Proteomes" id="UP001497382"/>
    </source>
</evidence>
<dbReference type="InterPro" id="IPR036259">
    <property type="entry name" value="MFS_trans_sf"/>
</dbReference>
<comment type="caution">
    <text evidence="6">The sequence shown here is derived from an EMBL/GenBank/DDBJ whole genome shotgun (WGS) entry which is preliminary data.</text>
</comment>
<organism evidence="6 7">
    <name type="scientific">Larinioides sclopetarius</name>
    <dbReference type="NCBI Taxonomy" id="280406"/>
    <lineage>
        <taxon>Eukaryota</taxon>
        <taxon>Metazoa</taxon>
        <taxon>Ecdysozoa</taxon>
        <taxon>Arthropoda</taxon>
        <taxon>Chelicerata</taxon>
        <taxon>Arachnida</taxon>
        <taxon>Araneae</taxon>
        <taxon>Araneomorphae</taxon>
        <taxon>Entelegynae</taxon>
        <taxon>Araneoidea</taxon>
        <taxon>Araneidae</taxon>
        <taxon>Larinioides</taxon>
    </lineage>
</organism>
<feature type="transmembrane region" description="Helical" evidence="5">
    <location>
        <begin position="386"/>
        <end position="406"/>
    </location>
</feature>
<feature type="transmembrane region" description="Helical" evidence="5">
    <location>
        <begin position="122"/>
        <end position="142"/>
    </location>
</feature>
<accession>A0AAV2A7G8</accession>
<evidence type="ECO:0000256" key="3">
    <source>
        <dbReference type="ARBA" id="ARBA00022989"/>
    </source>
</evidence>
<keyword evidence="2 5" id="KW-0812">Transmembrane</keyword>
<dbReference type="GO" id="GO:0022857">
    <property type="term" value="F:transmembrane transporter activity"/>
    <property type="evidence" value="ECO:0007669"/>
    <property type="project" value="InterPro"/>
</dbReference>
<proteinExistence type="predicted"/>
<dbReference type="SUPFAM" id="SSF103473">
    <property type="entry name" value="MFS general substrate transporter"/>
    <property type="match status" value="1"/>
</dbReference>
<evidence type="ECO:0000256" key="2">
    <source>
        <dbReference type="ARBA" id="ARBA00022692"/>
    </source>
</evidence>
<evidence type="ECO:0000313" key="6">
    <source>
        <dbReference type="EMBL" id="CAL1279849.1"/>
    </source>
</evidence>
<keyword evidence="4 5" id="KW-0472">Membrane</keyword>
<dbReference type="EMBL" id="CAXIEN010000126">
    <property type="protein sequence ID" value="CAL1279849.1"/>
    <property type="molecule type" value="Genomic_DNA"/>
</dbReference>
<protein>
    <submittedName>
        <fullName evidence="6">Uncharacterized protein</fullName>
    </submittedName>
</protein>
<evidence type="ECO:0000256" key="4">
    <source>
        <dbReference type="ARBA" id="ARBA00023136"/>
    </source>
</evidence>
<evidence type="ECO:0000256" key="5">
    <source>
        <dbReference type="SAM" id="Phobius"/>
    </source>
</evidence>
<keyword evidence="7" id="KW-1185">Reference proteome</keyword>
<feature type="transmembrane region" description="Helical" evidence="5">
    <location>
        <begin position="236"/>
        <end position="254"/>
    </location>
</feature>
<keyword evidence="3 5" id="KW-1133">Transmembrane helix</keyword>
<dbReference type="Pfam" id="PF00083">
    <property type="entry name" value="Sugar_tr"/>
    <property type="match status" value="1"/>
</dbReference>
<name>A0AAV2A7G8_9ARAC</name>
<feature type="transmembrane region" description="Helical" evidence="5">
    <location>
        <begin position="149"/>
        <end position="174"/>
    </location>
</feature>
<reference evidence="6 7" key="1">
    <citation type="submission" date="2024-04" db="EMBL/GenBank/DDBJ databases">
        <authorList>
            <person name="Rising A."/>
            <person name="Reimegard J."/>
            <person name="Sonavane S."/>
            <person name="Akerstrom W."/>
            <person name="Nylinder S."/>
            <person name="Hedman E."/>
            <person name="Kallberg Y."/>
        </authorList>
    </citation>
    <scope>NUCLEOTIDE SEQUENCE [LARGE SCALE GENOMIC DNA]</scope>
</reference>
<feature type="transmembrane region" description="Helical" evidence="5">
    <location>
        <begin position="356"/>
        <end position="374"/>
    </location>
</feature>
<dbReference type="InterPro" id="IPR005828">
    <property type="entry name" value="MFS_sugar_transport-like"/>
</dbReference>
<feature type="transmembrane region" description="Helical" evidence="5">
    <location>
        <begin position="209"/>
        <end position="230"/>
    </location>
</feature>
<feature type="transmembrane region" description="Helical" evidence="5">
    <location>
        <begin position="180"/>
        <end position="197"/>
    </location>
</feature>
<dbReference type="PANTHER" id="PTHR24064">
    <property type="entry name" value="SOLUTE CARRIER FAMILY 22 MEMBER"/>
    <property type="match status" value="1"/>
</dbReference>
<feature type="transmembrane region" description="Helical" evidence="5">
    <location>
        <begin position="12"/>
        <end position="29"/>
    </location>
</feature>
<feature type="transmembrane region" description="Helical" evidence="5">
    <location>
        <begin position="412"/>
        <end position="431"/>
    </location>
</feature>
<dbReference type="AlphaFoldDB" id="A0AAV2A7G8"/>
<comment type="subcellular location">
    <subcellularLocation>
        <location evidence="1">Membrane</location>
        <topology evidence="1">Multi-pass membrane protein</topology>
    </subcellularLocation>
</comment>
<dbReference type="GO" id="GO:0016020">
    <property type="term" value="C:membrane"/>
    <property type="evidence" value="ECO:0007669"/>
    <property type="project" value="UniProtKB-SubCell"/>
</dbReference>
<dbReference type="Gene3D" id="1.20.1250.20">
    <property type="entry name" value="MFS general substrate transporter like domains"/>
    <property type="match status" value="1"/>
</dbReference>
<gene>
    <name evidence="6" type="ORF">LARSCL_LOCUS10630</name>
</gene>
<sequence>MPDWDDACNGKYQILTAFLLCCIQLPITFSDHLLHLYGWTPPHRCRLPPHNGTAVGHTLPWPIVEVKGRKMFASCSMYTDPDDHLAGVQPCSYGWEYLHSEEEWTLATEWDLVCEREYLMTLLPYVYTVGTMLGGLLFGVLADHYGRRFNLLAALFLHTVLGLSLHFFSLFTIFAVGYSLQGVLVTAIQCISFTLLLETVQYHHHLKATVCLCFVTPIGIITLSVISWLIKNWRYIQLAISAPGIVCLGYFWLIPRSLPWLFAEGYASEAEKQLVQFARFNKAMLPLNFRVRVLSFCKKIKSFSTGSQHSLETVVCSAKIRRCTFILYYIWFVISLDSETSSSELPALKDNKYASLFVKGLMDTGVLILLYFFAQRFGPRSAHGTTLVIGGLFCVGSVLLSYSTYFTEMRRFTHLMILLSPILSVIGKACIRSAAATSIFFSLKIFPTGVRAIGLGSCLFWSRTAHLIGIHISSLEVENTYNIPLAVYGFLSVVGGFLTSFLPANCHRPLPNVAIEVEKDVILEDSSRRKRGGRPLATPHHRTLSSIDTEVLHFDEEQENERNNTLLELSVREFQNSRLQHVSACHLKDVAGPSRLCHITDRSFILDKEDTESRLTDLEDELNKIWEVNPVHEDEANTDSLAEFRHGDVREHYVRMHETRF</sequence>